<evidence type="ECO:0000313" key="2">
    <source>
        <dbReference type="Proteomes" id="UP000233365"/>
    </source>
</evidence>
<organism evidence="1 2">
    <name type="scientific">Thalassospira povalilytica</name>
    <dbReference type="NCBI Taxonomy" id="732237"/>
    <lineage>
        <taxon>Bacteria</taxon>
        <taxon>Pseudomonadati</taxon>
        <taxon>Pseudomonadota</taxon>
        <taxon>Alphaproteobacteria</taxon>
        <taxon>Rhodospirillales</taxon>
        <taxon>Thalassospiraceae</taxon>
        <taxon>Thalassospira</taxon>
    </lineage>
</organism>
<evidence type="ECO:0000313" key="1">
    <source>
        <dbReference type="EMBL" id="PKR48664.1"/>
    </source>
</evidence>
<gene>
    <name evidence="1" type="ORF">CU041_14355</name>
</gene>
<protein>
    <recommendedName>
        <fullName evidence="3">Restriction endonuclease</fullName>
    </recommendedName>
</protein>
<sequence length="310" mass="34704">MDTFFIRHGAKLDISDSTYRLLIEHETKKIAIHYPHDRYTRGTGIDSESLDVSNYEGAAAKSLKALNTLAKKGGYVCATYKFGNTCIVGRVEPGSSIELLRGKWRTQADRQAVLKSVELSNAYVLPPEKMINLLASRPQQGTICRWRAVGDQVMRLVEKLPVKAEASVLSPTLQEVMVSETLRSDLGGGLPQIESLLMPVGRTLKDVDIFARTVDGKYLLVQVTNYRNGSDNYSSKVKRLKKYTKKNIDLIVVGSGSKQPFYDQETGVTHVGLQYLFERYLATHQGARWWEVLKTMLGESDGNKRDAEPD</sequence>
<keyword evidence="2" id="KW-1185">Reference proteome</keyword>
<dbReference type="Proteomes" id="UP000233365">
    <property type="component" value="Unassembled WGS sequence"/>
</dbReference>
<accession>A0ABX4R6K6</accession>
<comment type="caution">
    <text evidence="1">The sequence shown here is derived from an EMBL/GenBank/DDBJ whole genome shotgun (WGS) entry which is preliminary data.</text>
</comment>
<reference evidence="1 2" key="1">
    <citation type="submission" date="2017-11" db="EMBL/GenBank/DDBJ databases">
        <title>Biodiversity and function of Thalassospira species in the particle-attached aromatic-hydrocarbon-degrading consortia from the surface seawater of the China South Sea.</title>
        <authorList>
            <person name="Dong C."/>
            <person name="Liu R."/>
            <person name="Shao Z."/>
        </authorList>
    </citation>
    <scope>NUCLEOTIDE SEQUENCE [LARGE SCALE GENOMIC DNA]</scope>
    <source>
        <strain evidence="1 2">139Z-12</strain>
    </source>
</reference>
<evidence type="ECO:0008006" key="3">
    <source>
        <dbReference type="Google" id="ProtNLM"/>
    </source>
</evidence>
<dbReference type="RefSeq" id="WP_101247443.1">
    <property type="nucleotide sequence ID" value="NZ_PGTS01000005.1"/>
</dbReference>
<dbReference type="EMBL" id="PGTS01000005">
    <property type="protein sequence ID" value="PKR48664.1"/>
    <property type="molecule type" value="Genomic_DNA"/>
</dbReference>
<proteinExistence type="predicted"/>
<name>A0ABX4R6K6_9PROT</name>